<dbReference type="InterPro" id="IPR046842">
    <property type="entry name" value="SpoIVA_ATPase"/>
</dbReference>
<dbReference type="Pfam" id="PF09547">
    <property type="entry name" value="SpoIVA_ATPase"/>
    <property type="match status" value="1"/>
</dbReference>
<dbReference type="Pfam" id="PF20439">
    <property type="entry name" value="SpoIVA_C"/>
    <property type="match status" value="1"/>
</dbReference>
<dbReference type="NCBIfam" id="TIGR02836">
    <property type="entry name" value="spore_IV_A"/>
    <property type="match status" value="1"/>
</dbReference>
<dbReference type="InterPro" id="IPR046840">
    <property type="entry name" value="SpoIVA_C"/>
</dbReference>
<dbReference type="Pfam" id="PF20438">
    <property type="entry name" value="SpoIVA_middle"/>
    <property type="match status" value="1"/>
</dbReference>
<proteinExistence type="predicted"/>
<dbReference type="InterPro" id="IPR027417">
    <property type="entry name" value="P-loop_NTPase"/>
</dbReference>
<dbReference type="Proteomes" id="UP001652409">
    <property type="component" value="Unassembled WGS sequence"/>
</dbReference>
<dbReference type="InterPro" id="IPR014201">
    <property type="entry name" value="Spore_IV_A"/>
</dbReference>
<reference evidence="4 5" key="1">
    <citation type="journal article" date="2021" name="ISME Commun">
        <title>Automated analysis of genomic sequences facilitates high-throughput and comprehensive description of bacteria.</title>
        <authorList>
            <person name="Hitch T.C.A."/>
        </authorList>
    </citation>
    <scope>NUCLEOTIDE SEQUENCE [LARGE SCALE GENOMIC DNA]</scope>
    <source>
        <strain evidence="4 5">Sanger_23</strain>
    </source>
</reference>
<feature type="domain" description="Stage IV sporulation protein A middle" evidence="2">
    <location>
        <begin position="237"/>
        <end position="413"/>
    </location>
</feature>
<organism evidence="4 5">
    <name type="scientific">Blautia ammoniilytica</name>
    <dbReference type="NCBI Taxonomy" id="2981782"/>
    <lineage>
        <taxon>Bacteria</taxon>
        <taxon>Bacillati</taxon>
        <taxon>Bacillota</taxon>
        <taxon>Clostridia</taxon>
        <taxon>Lachnospirales</taxon>
        <taxon>Lachnospiraceae</taxon>
        <taxon>Blautia</taxon>
    </lineage>
</organism>
<dbReference type="InterPro" id="IPR046841">
    <property type="entry name" value="SpoIVA_middle"/>
</dbReference>
<evidence type="ECO:0000313" key="4">
    <source>
        <dbReference type="EMBL" id="MCU6764215.1"/>
    </source>
</evidence>
<sequence length="488" mass="55095">MENFQVYRDIQARTGGDIYIGVVGPVRTGKSTFIRRFMELVALPGMEEKKQAEVRDQLPLSGIGKMITTVEPKFIPKDAVEVTLEGDQKVRVRLIDCVGFLVKDASGHIEDGKERMVKTPWFPKPIPFHEAAGEGTRKVIQQHSTIGLVVTADGSFGEIPRENFREAEEAAVKELKNQGKPFLVILNSQMPYKEETVRLAKDLKEKYQTAVVPANCEQLRKEDITRILEKILYEFPVSEVSFFIPKWVEMLPLDHPVKSQILAQIRELMKKMTHIRDLCGGIHLDGPYVRDTFLEECSLSNGKVSIRVDVDDKYYYQMLSELCKVPLESQYDLVNTMKELSGMREEYVKVKEALESVRSCGYGVVVPQLSEIRLEEPAVIRQGNKYGVKIRSKSPSIHMIRAEIETEIAPIVGTEQQAKDLITYIGDNASGEDGIWETNIFGKSIEQLVQDGIRSKISSISQESQLKLQDTMQKIVNDSKGGIVCIII</sequence>
<dbReference type="RefSeq" id="WP_158420434.1">
    <property type="nucleotide sequence ID" value="NZ_JAOQJL010000003.1"/>
</dbReference>
<evidence type="ECO:0000259" key="2">
    <source>
        <dbReference type="Pfam" id="PF20438"/>
    </source>
</evidence>
<protein>
    <submittedName>
        <fullName evidence="4">Stage IV sporulation protein A</fullName>
    </submittedName>
</protein>
<name>A0ABT2TPS5_9FIRM</name>
<feature type="domain" description="Sporulation stage IV protein A C-terminal" evidence="3">
    <location>
        <begin position="414"/>
        <end position="488"/>
    </location>
</feature>
<dbReference type="EMBL" id="JAOQJL010000003">
    <property type="protein sequence ID" value="MCU6764215.1"/>
    <property type="molecule type" value="Genomic_DNA"/>
</dbReference>
<dbReference type="PIRSF" id="PIRSF007466">
    <property type="entry name" value="SpoIVA"/>
    <property type="match status" value="1"/>
</dbReference>
<evidence type="ECO:0000313" key="5">
    <source>
        <dbReference type="Proteomes" id="UP001652409"/>
    </source>
</evidence>
<gene>
    <name evidence="4" type="primary">spoIVA</name>
    <name evidence="4" type="ORF">OCV61_02170</name>
</gene>
<keyword evidence="5" id="KW-1185">Reference proteome</keyword>
<evidence type="ECO:0000259" key="3">
    <source>
        <dbReference type="Pfam" id="PF20439"/>
    </source>
</evidence>
<dbReference type="SUPFAM" id="SSF52540">
    <property type="entry name" value="P-loop containing nucleoside triphosphate hydrolases"/>
    <property type="match status" value="1"/>
</dbReference>
<accession>A0ABT2TPS5</accession>
<comment type="caution">
    <text evidence="4">The sequence shown here is derived from an EMBL/GenBank/DDBJ whole genome shotgun (WGS) entry which is preliminary data.</text>
</comment>
<evidence type="ECO:0000259" key="1">
    <source>
        <dbReference type="Pfam" id="PF09547"/>
    </source>
</evidence>
<dbReference type="Gene3D" id="3.40.50.300">
    <property type="entry name" value="P-loop containing nucleotide triphosphate hydrolases"/>
    <property type="match status" value="1"/>
</dbReference>
<feature type="domain" description="Stage IV sporulation protein A ATPase" evidence="1">
    <location>
        <begin position="1"/>
        <end position="236"/>
    </location>
</feature>